<evidence type="ECO:0000313" key="1">
    <source>
        <dbReference type="Proteomes" id="UP000050795"/>
    </source>
</evidence>
<sequence length="89" mass="10289">MKKTGIIKTDKVIKMTGIMPKKLKTNKNNVDDNNYHNKTWQLLSDDLFCVVIRDHADKLCIYSSSGFVVDPYADSFESEYNEFSCINFI</sequence>
<accession>A0AA85KHE7</accession>
<proteinExistence type="predicted"/>
<reference evidence="1" key="1">
    <citation type="submission" date="2022-06" db="EMBL/GenBank/DDBJ databases">
        <authorList>
            <person name="Berger JAMES D."/>
            <person name="Berger JAMES D."/>
        </authorList>
    </citation>
    <scope>NUCLEOTIDE SEQUENCE [LARGE SCALE GENOMIC DNA]</scope>
</reference>
<evidence type="ECO:0000313" key="2">
    <source>
        <dbReference type="WBParaSite" id="TREG1_83070.1"/>
    </source>
</evidence>
<dbReference type="WBParaSite" id="TREG1_83070.1">
    <property type="protein sequence ID" value="TREG1_83070.1"/>
    <property type="gene ID" value="TREG1_83070"/>
</dbReference>
<name>A0AA85KHE7_TRIRE</name>
<organism evidence="1 2">
    <name type="scientific">Trichobilharzia regenti</name>
    <name type="common">Nasal bird schistosome</name>
    <dbReference type="NCBI Taxonomy" id="157069"/>
    <lineage>
        <taxon>Eukaryota</taxon>
        <taxon>Metazoa</taxon>
        <taxon>Spiralia</taxon>
        <taxon>Lophotrochozoa</taxon>
        <taxon>Platyhelminthes</taxon>
        <taxon>Trematoda</taxon>
        <taxon>Digenea</taxon>
        <taxon>Strigeidida</taxon>
        <taxon>Schistosomatoidea</taxon>
        <taxon>Schistosomatidae</taxon>
        <taxon>Trichobilharzia</taxon>
    </lineage>
</organism>
<dbReference type="Proteomes" id="UP000050795">
    <property type="component" value="Unassembled WGS sequence"/>
</dbReference>
<dbReference type="AlphaFoldDB" id="A0AA85KHE7"/>
<reference evidence="2" key="2">
    <citation type="submission" date="2023-11" db="UniProtKB">
        <authorList>
            <consortium name="WormBaseParasite"/>
        </authorList>
    </citation>
    <scope>IDENTIFICATION</scope>
</reference>
<protein>
    <submittedName>
        <fullName evidence="2">Uncharacterized protein</fullName>
    </submittedName>
</protein>
<keyword evidence="1" id="KW-1185">Reference proteome</keyword>